<dbReference type="Proteomes" id="UP000308038">
    <property type="component" value="Unassembled WGS sequence"/>
</dbReference>
<organism evidence="2 3">
    <name type="scientific">Sphingomonas olei</name>
    <dbReference type="NCBI Taxonomy" id="1886787"/>
    <lineage>
        <taxon>Bacteria</taxon>
        <taxon>Pseudomonadati</taxon>
        <taxon>Pseudomonadota</taxon>
        <taxon>Alphaproteobacteria</taxon>
        <taxon>Sphingomonadales</taxon>
        <taxon>Sphingomonadaceae</taxon>
        <taxon>Sphingomonas</taxon>
    </lineage>
</organism>
<sequence>MAEWLYEAGIGEQRAALIDDDGHILRARIACDDAGLQPGLIAPARLIERDLARLDSGEDIALVRPAAGATLGAAVRVEVTRGAIPEPGRPKPPRGRITDAAPCPAPTLLERLRDAPVRTLRAHEPDALEAAGWSEVLEEAVTGDIPFPGGMLRFWPTPAMALFDVDGDPPLDALAVRAATAVAAAIERLDIGGSIGIDFPTLAGREARQAVAAAIDSRLTQAFERTAVNGFGFLQIVRGRSRPSLPELLRADPVGAAARAALRQIERTPASSPNRFRLPPAVRARILARPDWLAALLQRTGRVPIFNE</sequence>
<feature type="region of interest" description="Disordered" evidence="1">
    <location>
        <begin position="82"/>
        <end position="102"/>
    </location>
</feature>
<comment type="caution">
    <text evidence="2">The sequence shown here is derived from an EMBL/GenBank/DDBJ whole genome shotgun (WGS) entry which is preliminary data.</text>
</comment>
<dbReference type="EMBL" id="SSTI01000003">
    <property type="protein sequence ID" value="THG40870.1"/>
    <property type="molecule type" value="Genomic_DNA"/>
</dbReference>
<proteinExistence type="predicted"/>
<evidence type="ECO:0000256" key="1">
    <source>
        <dbReference type="SAM" id="MobiDB-lite"/>
    </source>
</evidence>
<dbReference type="RefSeq" id="WP_136450888.1">
    <property type="nucleotide sequence ID" value="NZ_SSTI01000003.1"/>
</dbReference>
<name>A0ABY2QLW2_9SPHN</name>
<reference evidence="2 3" key="1">
    <citation type="submission" date="2019-04" db="EMBL/GenBank/DDBJ databases">
        <title>Microbes associate with the intestines of laboratory mice.</title>
        <authorList>
            <person name="Navarre W."/>
            <person name="Wong E."/>
            <person name="Huang K.C."/>
            <person name="Tropini C."/>
            <person name="Ng K."/>
            <person name="Yu B."/>
        </authorList>
    </citation>
    <scope>NUCLEOTIDE SEQUENCE [LARGE SCALE GENOMIC DNA]</scope>
    <source>
        <strain evidence="2 3">NM83_B4-11</strain>
    </source>
</reference>
<evidence type="ECO:0000313" key="3">
    <source>
        <dbReference type="Proteomes" id="UP000308038"/>
    </source>
</evidence>
<gene>
    <name evidence="2" type="ORF">E5988_04535</name>
</gene>
<protein>
    <submittedName>
        <fullName evidence="2">Ribonuclease</fullName>
    </submittedName>
</protein>
<evidence type="ECO:0000313" key="2">
    <source>
        <dbReference type="EMBL" id="THG40870.1"/>
    </source>
</evidence>
<keyword evidence="3" id="KW-1185">Reference proteome</keyword>
<accession>A0ABY2QLW2</accession>